<dbReference type="PANTHER" id="PTHR30419:SF25">
    <property type="entry name" value="HTH-TYPE TRANSCRIPTIONAL REGULATOR YTLI"/>
    <property type="match status" value="1"/>
</dbReference>
<proteinExistence type="inferred from homology"/>
<sequence>MNLQNLRTFYLAAKRGSFAAAAEELLYAPSTVTLHIQQLEAAWGVKLFEKHGRGVRLTNEGRTILGKVTTILDQVDTLDRTVQDMVEGEAGHIRIGAIEPVGSWSVAPLIAEYIRERPMLQINFETGSGYTMMDRIEAGELDVGLTYPPPPGTPMRFEPLFTEQMGLLMYHAHPLARKPRLRLDDLRRVRLIFTDTVSAYRGIVQNNLIAYGGTHPYANIEMTSIRGVVALVQRNIGVAMLPPMAADPLPEQTVLRYVEGHRFERTIGLLFRDYDDLRRRALDKFIVYLSYKLSDL</sequence>
<dbReference type="AlphaFoldDB" id="A0A7S8IDC6"/>
<evidence type="ECO:0000256" key="1">
    <source>
        <dbReference type="ARBA" id="ARBA00009437"/>
    </source>
</evidence>
<evidence type="ECO:0000256" key="4">
    <source>
        <dbReference type="ARBA" id="ARBA00023163"/>
    </source>
</evidence>
<dbReference type="Pfam" id="PF00126">
    <property type="entry name" value="HTH_1"/>
    <property type="match status" value="1"/>
</dbReference>
<dbReference type="Gene3D" id="3.40.190.10">
    <property type="entry name" value="Periplasmic binding protein-like II"/>
    <property type="match status" value="2"/>
</dbReference>
<dbReference type="GO" id="GO:0003700">
    <property type="term" value="F:DNA-binding transcription factor activity"/>
    <property type="evidence" value="ECO:0007669"/>
    <property type="project" value="InterPro"/>
</dbReference>
<dbReference type="CDD" id="cd05466">
    <property type="entry name" value="PBP2_LTTR_substrate"/>
    <property type="match status" value="1"/>
</dbReference>
<dbReference type="GO" id="GO:0005829">
    <property type="term" value="C:cytosol"/>
    <property type="evidence" value="ECO:0007669"/>
    <property type="project" value="TreeGrafter"/>
</dbReference>
<keyword evidence="4" id="KW-0804">Transcription</keyword>
<dbReference type="InterPro" id="IPR000847">
    <property type="entry name" value="LysR_HTH_N"/>
</dbReference>
<dbReference type="PROSITE" id="PS50931">
    <property type="entry name" value="HTH_LYSR"/>
    <property type="match status" value="1"/>
</dbReference>
<dbReference type="GO" id="GO:0003677">
    <property type="term" value="F:DNA binding"/>
    <property type="evidence" value="ECO:0007669"/>
    <property type="project" value="UniProtKB-KW"/>
</dbReference>
<comment type="similarity">
    <text evidence="1">Belongs to the LysR transcriptional regulatory family.</text>
</comment>
<organism evidence="6 7">
    <name type="scientific">Phototrophicus methaneseepsis</name>
    <dbReference type="NCBI Taxonomy" id="2710758"/>
    <lineage>
        <taxon>Bacteria</taxon>
        <taxon>Bacillati</taxon>
        <taxon>Chloroflexota</taxon>
        <taxon>Candidatus Thermofontia</taxon>
        <taxon>Phototrophicales</taxon>
        <taxon>Phototrophicaceae</taxon>
        <taxon>Phototrophicus</taxon>
    </lineage>
</organism>
<reference evidence="6 7" key="1">
    <citation type="submission" date="2020-02" db="EMBL/GenBank/DDBJ databases">
        <authorList>
            <person name="Zheng R.K."/>
            <person name="Sun C.M."/>
        </authorList>
    </citation>
    <scope>NUCLEOTIDE SEQUENCE [LARGE SCALE GENOMIC DNA]</scope>
    <source>
        <strain evidence="7">rifampicinis</strain>
    </source>
</reference>
<accession>A0A7S8IDC6</accession>
<dbReference type="InterPro" id="IPR036388">
    <property type="entry name" value="WH-like_DNA-bd_sf"/>
</dbReference>
<dbReference type="KEGG" id="pmet:G4Y79_22590"/>
<dbReference type="PANTHER" id="PTHR30419">
    <property type="entry name" value="HTH-TYPE TRANSCRIPTIONAL REGULATOR YBHD"/>
    <property type="match status" value="1"/>
</dbReference>
<dbReference type="SUPFAM" id="SSF46785">
    <property type="entry name" value="Winged helix' DNA-binding domain"/>
    <property type="match status" value="1"/>
</dbReference>
<dbReference type="InterPro" id="IPR050950">
    <property type="entry name" value="HTH-type_LysR_regulators"/>
</dbReference>
<dbReference type="RefSeq" id="WP_195170509.1">
    <property type="nucleotide sequence ID" value="NZ_CP062983.1"/>
</dbReference>
<dbReference type="EMBL" id="CP062983">
    <property type="protein sequence ID" value="QPC82440.1"/>
    <property type="molecule type" value="Genomic_DNA"/>
</dbReference>
<dbReference type="Proteomes" id="UP000594468">
    <property type="component" value="Chromosome"/>
</dbReference>
<evidence type="ECO:0000313" key="7">
    <source>
        <dbReference type="Proteomes" id="UP000594468"/>
    </source>
</evidence>
<dbReference type="Gene3D" id="1.10.10.10">
    <property type="entry name" value="Winged helix-like DNA-binding domain superfamily/Winged helix DNA-binding domain"/>
    <property type="match status" value="1"/>
</dbReference>
<evidence type="ECO:0000256" key="3">
    <source>
        <dbReference type="ARBA" id="ARBA00023125"/>
    </source>
</evidence>
<evidence type="ECO:0000313" key="6">
    <source>
        <dbReference type="EMBL" id="QPC82440.1"/>
    </source>
</evidence>
<name>A0A7S8IDC6_9CHLR</name>
<dbReference type="Pfam" id="PF03466">
    <property type="entry name" value="LysR_substrate"/>
    <property type="match status" value="1"/>
</dbReference>
<dbReference type="InterPro" id="IPR005119">
    <property type="entry name" value="LysR_subst-bd"/>
</dbReference>
<dbReference type="FunFam" id="1.10.10.10:FF:000001">
    <property type="entry name" value="LysR family transcriptional regulator"/>
    <property type="match status" value="1"/>
</dbReference>
<evidence type="ECO:0000256" key="2">
    <source>
        <dbReference type="ARBA" id="ARBA00023015"/>
    </source>
</evidence>
<keyword evidence="3" id="KW-0238">DNA-binding</keyword>
<evidence type="ECO:0000259" key="5">
    <source>
        <dbReference type="PROSITE" id="PS50931"/>
    </source>
</evidence>
<dbReference type="SUPFAM" id="SSF53850">
    <property type="entry name" value="Periplasmic binding protein-like II"/>
    <property type="match status" value="1"/>
</dbReference>
<keyword evidence="2" id="KW-0805">Transcription regulation</keyword>
<gene>
    <name evidence="6" type="ORF">G4Y79_22590</name>
</gene>
<protein>
    <submittedName>
        <fullName evidence="6">LysR family transcriptional regulator</fullName>
    </submittedName>
</protein>
<feature type="domain" description="HTH lysR-type" evidence="5">
    <location>
        <begin position="1"/>
        <end position="58"/>
    </location>
</feature>
<keyword evidence="7" id="KW-1185">Reference proteome</keyword>
<dbReference type="InterPro" id="IPR036390">
    <property type="entry name" value="WH_DNA-bd_sf"/>
</dbReference>